<evidence type="ECO:0000256" key="1">
    <source>
        <dbReference type="ARBA" id="ARBA00022801"/>
    </source>
</evidence>
<dbReference type="InterPro" id="IPR050300">
    <property type="entry name" value="GDXG_lipolytic_enzyme"/>
</dbReference>
<reference evidence="3" key="1">
    <citation type="submission" date="2022-01" db="EMBL/GenBank/DDBJ databases">
        <authorList>
            <person name="King R."/>
        </authorList>
    </citation>
    <scope>NUCLEOTIDE SEQUENCE</scope>
</reference>
<accession>A0A9N9MSG2</accession>
<dbReference type="OrthoDB" id="433474at2759"/>
<name>A0A9N9MSG2_9CUCU</name>
<organism evidence="3 4">
    <name type="scientific">Ceutorhynchus assimilis</name>
    <name type="common">cabbage seed weevil</name>
    <dbReference type="NCBI Taxonomy" id="467358"/>
    <lineage>
        <taxon>Eukaryota</taxon>
        <taxon>Metazoa</taxon>
        <taxon>Ecdysozoa</taxon>
        <taxon>Arthropoda</taxon>
        <taxon>Hexapoda</taxon>
        <taxon>Insecta</taxon>
        <taxon>Pterygota</taxon>
        <taxon>Neoptera</taxon>
        <taxon>Endopterygota</taxon>
        <taxon>Coleoptera</taxon>
        <taxon>Polyphaga</taxon>
        <taxon>Cucujiformia</taxon>
        <taxon>Curculionidae</taxon>
        <taxon>Ceutorhynchinae</taxon>
        <taxon>Ceutorhynchus</taxon>
    </lineage>
</organism>
<dbReference type="Proteomes" id="UP001152799">
    <property type="component" value="Chromosome 5"/>
</dbReference>
<dbReference type="Pfam" id="PF07859">
    <property type="entry name" value="Abhydrolase_3"/>
    <property type="match status" value="1"/>
</dbReference>
<sequence>MEAELTEVDKLYFPHHFQKRLPFDKVLGEHVSFFNNESEKVKNSIRCEFDVPYGFLPREKYDIIGIDLPDDSPILIHVHGGYWQVKEISQSNQAFMGKILHKHNIKIINLGYGLCPDISLKEILNEIAAGIQRCLEYAKRNKSRAVFLSGHSAGAHMIAYLFSNVITNLPTEEQNLIKAVFISCGIYDLTPLTKTVINQGLKLTEETAKELSPQYLNISTPEHIKFYVIVAEFDSPRFIEQGKMFYEKLKGNNIDAEYKVLKAIDHFNAIENIVDENFQVTRLIIKVIEESKK</sequence>
<dbReference type="PANTHER" id="PTHR48081">
    <property type="entry name" value="AB HYDROLASE SUPERFAMILY PROTEIN C4A8.06C"/>
    <property type="match status" value="1"/>
</dbReference>
<dbReference type="InterPro" id="IPR029058">
    <property type="entry name" value="AB_hydrolase_fold"/>
</dbReference>
<proteinExistence type="predicted"/>
<dbReference type="Gene3D" id="3.40.50.1820">
    <property type="entry name" value="alpha/beta hydrolase"/>
    <property type="match status" value="1"/>
</dbReference>
<evidence type="ECO:0000313" key="3">
    <source>
        <dbReference type="EMBL" id="CAG9769361.1"/>
    </source>
</evidence>
<feature type="domain" description="Alpha/beta hydrolase fold-3" evidence="2">
    <location>
        <begin position="75"/>
        <end position="266"/>
    </location>
</feature>
<evidence type="ECO:0000259" key="2">
    <source>
        <dbReference type="Pfam" id="PF07859"/>
    </source>
</evidence>
<dbReference type="AlphaFoldDB" id="A0A9N9MSG2"/>
<keyword evidence="1" id="KW-0378">Hydrolase</keyword>
<protein>
    <recommendedName>
        <fullName evidence="2">Alpha/beta hydrolase fold-3 domain-containing protein</fullName>
    </recommendedName>
</protein>
<dbReference type="SUPFAM" id="SSF53474">
    <property type="entry name" value="alpha/beta-Hydrolases"/>
    <property type="match status" value="1"/>
</dbReference>
<evidence type="ECO:0000313" key="4">
    <source>
        <dbReference type="Proteomes" id="UP001152799"/>
    </source>
</evidence>
<dbReference type="GO" id="GO:0004061">
    <property type="term" value="F:arylformamidase activity"/>
    <property type="evidence" value="ECO:0007669"/>
    <property type="project" value="TreeGrafter"/>
</dbReference>
<dbReference type="InterPro" id="IPR013094">
    <property type="entry name" value="AB_hydrolase_3"/>
</dbReference>
<dbReference type="EMBL" id="OU892281">
    <property type="protein sequence ID" value="CAG9769361.1"/>
    <property type="molecule type" value="Genomic_DNA"/>
</dbReference>
<dbReference type="PANTHER" id="PTHR48081:SF33">
    <property type="entry name" value="KYNURENINE FORMAMIDASE"/>
    <property type="match status" value="1"/>
</dbReference>
<gene>
    <name evidence="3" type="ORF">CEUTPL_LOCUS9873</name>
</gene>
<keyword evidence="4" id="KW-1185">Reference proteome</keyword>